<keyword evidence="1" id="KW-0732">Signal</keyword>
<evidence type="ECO:0000313" key="2">
    <source>
        <dbReference type="EMBL" id="CAF0938662.1"/>
    </source>
</evidence>
<keyword evidence="5" id="KW-1185">Reference proteome</keyword>
<evidence type="ECO:0000313" key="5">
    <source>
        <dbReference type="Proteomes" id="UP000663832"/>
    </source>
</evidence>
<dbReference type="EMBL" id="CAJNOI010000048">
    <property type="protein sequence ID" value="CAF0938662.1"/>
    <property type="molecule type" value="Genomic_DNA"/>
</dbReference>
<dbReference type="Proteomes" id="UP000663877">
    <property type="component" value="Unassembled WGS sequence"/>
</dbReference>
<feature type="chain" id="PRO_5036225101" description="Secreted protein" evidence="1">
    <location>
        <begin position="21"/>
        <end position="200"/>
    </location>
</feature>
<reference evidence="3" key="1">
    <citation type="submission" date="2021-02" db="EMBL/GenBank/DDBJ databases">
        <authorList>
            <person name="Nowell W R."/>
        </authorList>
    </citation>
    <scope>NUCLEOTIDE SEQUENCE</scope>
</reference>
<evidence type="ECO:0008006" key="6">
    <source>
        <dbReference type="Google" id="ProtNLM"/>
    </source>
</evidence>
<organism evidence="3 5">
    <name type="scientific">Adineta steineri</name>
    <dbReference type="NCBI Taxonomy" id="433720"/>
    <lineage>
        <taxon>Eukaryota</taxon>
        <taxon>Metazoa</taxon>
        <taxon>Spiralia</taxon>
        <taxon>Gnathifera</taxon>
        <taxon>Rotifera</taxon>
        <taxon>Eurotatoria</taxon>
        <taxon>Bdelloidea</taxon>
        <taxon>Adinetida</taxon>
        <taxon>Adinetidae</taxon>
        <taxon>Adineta</taxon>
    </lineage>
</organism>
<comment type="caution">
    <text evidence="3">The sequence shown here is derived from an EMBL/GenBank/DDBJ whole genome shotgun (WGS) entry which is preliminary data.</text>
</comment>
<feature type="signal peptide" evidence="1">
    <location>
        <begin position="1"/>
        <end position="20"/>
    </location>
</feature>
<dbReference type="EMBL" id="CAJNOM010000131">
    <property type="protein sequence ID" value="CAF1109187.1"/>
    <property type="molecule type" value="Genomic_DNA"/>
</dbReference>
<dbReference type="EMBL" id="CAJNOM010000106">
    <property type="protein sequence ID" value="CAF1059806.1"/>
    <property type="molecule type" value="Genomic_DNA"/>
</dbReference>
<accession>A0A814L808</accession>
<sequence length="200" mass="22847">MMHTFLIVIIICSCFGFISTSTIDSDLTDIINIEQDFKKYSPEIARNFTQTTCQMISKCCPQIQSKFISMALLGDTKGITDQCFDLKGSPNSLLNIISCSPLFQLTTMITNPDLLKYISLISKNSNQDKEDMKTILNVCSETEVYSIACNWNDSDQQSTCQRKVLEKWAGQGDKFYTDKVQQKKQDYIKLIDILKKEFHN</sequence>
<evidence type="ECO:0000313" key="4">
    <source>
        <dbReference type="EMBL" id="CAF1109187.1"/>
    </source>
</evidence>
<evidence type="ECO:0000256" key="1">
    <source>
        <dbReference type="SAM" id="SignalP"/>
    </source>
</evidence>
<dbReference type="Proteomes" id="UP000663832">
    <property type="component" value="Unassembled WGS sequence"/>
</dbReference>
<proteinExistence type="predicted"/>
<protein>
    <recommendedName>
        <fullName evidence="6">Secreted protein</fullName>
    </recommendedName>
</protein>
<gene>
    <name evidence="2" type="ORF">BJG266_LOCUS12519</name>
    <name evidence="3" type="ORF">QVE165_LOCUS18090</name>
    <name evidence="4" type="ORF">QVE165_LOCUS20743</name>
</gene>
<dbReference type="OrthoDB" id="9976312at2759"/>
<name>A0A814L808_9BILA</name>
<dbReference type="AlphaFoldDB" id="A0A814L808"/>
<evidence type="ECO:0000313" key="3">
    <source>
        <dbReference type="EMBL" id="CAF1059806.1"/>
    </source>
</evidence>